<accession>A0AAN8IIR1</accession>
<dbReference type="InterPro" id="IPR036291">
    <property type="entry name" value="NAD(P)-bd_dom_sf"/>
</dbReference>
<evidence type="ECO:0000313" key="2">
    <source>
        <dbReference type="Proteomes" id="UP001331761"/>
    </source>
</evidence>
<keyword evidence="2" id="KW-1185">Reference proteome</keyword>
<gene>
    <name evidence="1" type="ORF">GCK32_014183</name>
</gene>
<name>A0AAN8IIR1_TRICO</name>
<dbReference type="Gene3D" id="3.40.50.720">
    <property type="entry name" value="NAD(P)-binding Rossmann-like Domain"/>
    <property type="match status" value="1"/>
</dbReference>
<protein>
    <submittedName>
        <fullName evidence="1">Uncharacterized protein</fullName>
    </submittedName>
</protein>
<reference evidence="1 2" key="1">
    <citation type="submission" date="2019-10" db="EMBL/GenBank/DDBJ databases">
        <title>Assembly and Annotation for the nematode Trichostrongylus colubriformis.</title>
        <authorList>
            <person name="Martin J."/>
        </authorList>
    </citation>
    <scope>NUCLEOTIDE SEQUENCE [LARGE SCALE GENOMIC DNA]</scope>
    <source>
        <strain evidence="1">G859</strain>
        <tissue evidence="1">Whole worm</tissue>
    </source>
</reference>
<comment type="caution">
    <text evidence="1">The sequence shown here is derived from an EMBL/GenBank/DDBJ whole genome shotgun (WGS) entry which is preliminary data.</text>
</comment>
<proteinExistence type="predicted"/>
<sequence length="96" mass="11573">MVTDKSLNTYVRLYPRLKDIRELSVKIAIDVGEYFFKENLATFHPKPENMELYVRHRLYDTVYEDLINKEWNWPEEHCRPGAVPLPELERTSMDEE</sequence>
<dbReference type="SUPFAM" id="SSF51735">
    <property type="entry name" value="NAD(P)-binding Rossmann-fold domains"/>
    <property type="match status" value="1"/>
</dbReference>
<dbReference type="Proteomes" id="UP001331761">
    <property type="component" value="Unassembled WGS sequence"/>
</dbReference>
<dbReference type="AlphaFoldDB" id="A0AAN8IIR1"/>
<organism evidence="1 2">
    <name type="scientific">Trichostrongylus colubriformis</name>
    <name type="common">Black scour worm</name>
    <dbReference type="NCBI Taxonomy" id="6319"/>
    <lineage>
        <taxon>Eukaryota</taxon>
        <taxon>Metazoa</taxon>
        <taxon>Ecdysozoa</taxon>
        <taxon>Nematoda</taxon>
        <taxon>Chromadorea</taxon>
        <taxon>Rhabditida</taxon>
        <taxon>Rhabditina</taxon>
        <taxon>Rhabditomorpha</taxon>
        <taxon>Strongyloidea</taxon>
        <taxon>Trichostrongylidae</taxon>
        <taxon>Trichostrongylus</taxon>
    </lineage>
</organism>
<dbReference type="EMBL" id="WIXE01017236">
    <property type="protein sequence ID" value="KAK5971898.1"/>
    <property type="molecule type" value="Genomic_DNA"/>
</dbReference>
<evidence type="ECO:0000313" key="1">
    <source>
        <dbReference type="EMBL" id="KAK5971898.1"/>
    </source>
</evidence>